<dbReference type="GO" id="GO:0006397">
    <property type="term" value="P:mRNA processing"/>
    <property type="evidence" value="ECO:0007669"/>
    <property type="project" value="UniProtKB-KW"/>
</dbReference>
<dbReference type="GO" id="GO:0016604">
    <property type="term" value="C:nuclear body"/>
    <property type="evidence" value="ECO:0007669"/>
    <property type="project" value="UniProtKB-ARBA"/>
</dbReference>
<dbReference type="GO" id="GO:0005886">
    <property type="term" value="C:plasma membrane"/>
    <property type="evidence" value="ECO:0007669"/>
    <property type="project" value="UniProtKB-SubCell"/>
</dbReference>
<keyword evidence="9" id="KW-0597">Phosphoprotein</keyword>
<keyword evidence="12" id="KW-0832">Ubl conjugation</keyword>
<keyword evidence="16" id="KW-0206">Cytoskeleton</keyword>
<evidence type="ECO:0000256" key="7">
    <source>
        <dbReference type="ARBA" id="ARBA00022490"/>
    </source>
</evidence>
<evidence type="ECO:0000256" key="9">
    <source>
        <dbReference type="ARBA" id="ARBA00022553"/>
    </source>
</evidence>
<dbReference type="FunFam" id="1.25.10.10:FF:000106">
    <property type="entry name" value="Symplekin"/>
    <property type="match status" value="1"/>
</dbReference>
<accession>A0AA35PCH8</accession>
<feature type="compositionally biased region" description="Basic and acidic residues" evidence="23">
    <location>
        <begin position="1115"/>
        <end position="1138"/>
    </location>
</feature>
<keyword evidence="7" id="KW-0963">Cytoplasm</keyword>
<dbReference type="Gene3D" id="2.130.10.10">
    <property type="entry name" value="YVTN repeat-like/Quinoprotein amine dehydrogenase"/>
    <property type="match status" value="1"/>
</dbReference>
<dbReference type="PANTHER" id="PTHR15245:SF20">
    <property type="entry name" value="SYMPLEKIN"/>
    <property type="match status" value="1"/>
</dbReference>
<keyword evidence="11" id="KW-0677">Repeat</keyword>
<evidence type="ECO:0000256" key="3">
    <source>
        <dbReference type="ARBA" id="ARBA00004435"/>
    </source>
</evidence>
<evidence type="ECO:0000313" key="26">
    <source>
        <dbReference type="EMBL" id="CAI5780865.1"/>
    </source>
</evidence>
<feature type="compositionally biased region" description="Basic and acidic residues" evidence="23">
    <location>
        <begin position="352"/>
        <end position="365"/>
    </location>
</feature>
<evidence type="ECO:0000256" key="23">
    <source>
        <dbReference type="SAM" id="MobiDB-lite"/>
    </source>
</evidence>
<dbReference type="InterPro" id="IPR015943">
    <property type="entry name" value="WD40/YVTN_repeat-like_dom_sf"/>
</dbReference>
<comment type="subunit">
    <text evidence="20">Found in a heat-sensitive complex at least composed of several cleavage and polyadenylation specific and cleavage stimulation factors. Interacts with CPSF2, CPSF3 and CSTF2. Interacts (via N-terminus) with HSF1; this interaction is direct and occurs upon heat shock. Interacts with SSU72.</text>
</comment>
<dbReference type="InterPro" id="IPR016024">
    <property type="entry name" value="ARM-type_fold"/>
</dbReference>
<evidence type="ECO:0000256" key="10">
    <source>
        <dbReference type="ARBA" id="ARBA00022664"/>
    </source>
</evidence>
<evidence type="ECO:0000256" key="14">
    <source>
        <dbReference type="ARBA" id="ARBA00022949"/>
    </source>
</evidence>
<dbReference type="GO" id="GO:0007155">
    <property type="term" value="P:cell adhesion"/>
    <property type="evidence" value="ECO:0007669"/>
    <property type="project" value="UniProtKB-KW"/>
</dbReference>
<feature type="compositionally biased region" description="Pro residues" evidence="23">
    <location>
        <begin position="1181"/>
        <end position="1190"/>
    </location>
</feature>
<keyword evidence="5" id="KW-0796">Tight junction</keyword>
<evidence type="ECO:0000256" key="16">
    <source>
        <dbReference type="ARBA" id="ARBA00023212"/>
    </source>
</evidence>
<evidence type="ECO:0000256" key="11">
    <source>
        <dbReference type="ARBA" id="ARBA00022737"/>
    </source>
</evidence>
<keyword evidence="6" id="KW-1003">Cell membrane</keyword>
<feature type="region of interest" description="Disordered" evidence="23">
    <location>
        <begin position="511"/>
        <end position="537"/>
    </location>
</feature>
<evidence type="ECO:0000256" key="13">
    <source>
        <dbReference type="ARBA" id="ARBA00022889"/>
    </source>
</evidence>
<organism evidence="26 27">
    <name type="scientific">Podarcis lilfordi</name>
    <name type="common">Lilford's wall lizard</name>
    <dbReference type="NCBI Taxonomy" id="74358"/>
    <lineage>
        <taxon>Eukaryota</taxon>
        <taxon>Metazoa</taxon>
        <taxon>Chordata</taxon>
        <taxon>Craniata</taxon>
        <taxon>Vertebrata</taxon>
        <taxon>Euteleostomi</taxon>
        <taxon>Lepidosauria</taxon>
        <taxon>Squamata</taxon>
        <taxon>Bifurcata</taxon>
        <taxon>Unidentata</taxon>
        <taxon>Episquamata</taxon>
        <taxon>Laterata</taxon>
        <taxon>Lacertibaenia</taxon>
        <taxon>Lacertidae</taxon>
        <taxon>Podarcis</taxon>
    </lineage>
</organism>
<feature type="compositionally biased region" description="Acidic residues" evidence="23">
    <location>
        <begin position="1195"/>
        <end position="1204"/>
    </location>
</feature>
<dbReference type="Gene3D" id="1.25.10.10">
    <property type="entry name" value="Leucine-rich Repeat Variant"/>
    <property type="match status" value="1"/>
</dbReference>
<dbReference type="SMART" id="SM00320">
    <property type="entry name" value="WD40"/>
    <property type="match status" value="4"/>
</dbReference>
<sequence length="1905" mass="210626">MAGVSNMGDSGLSRMSIASQFFAGEETSGIDTMTTSERVVDLLNQAALISNDSKITILKQVQELIINKDPTLLDNFLDEIIAFQADKSVEVRKFVIGFIEEACKRDTELLLKLIANLNMLLRDENVNVVKKAILAMTQLYKVALQWMVKSRVINDMQEACWEMVSAMASEIIQLLDSDNDGIRTHAIKFVEALIITLSPRMPESEVPKRHENDISLDRVPEDHPYIKYNVLWEEGKTALDQLLKFMVHPAISSINLTAALGSLASIARQRPMFMSEVIQAYETLHANLPPTLAKSQVSSVRKNLKLHLLSVLKHPASVEFQAQITTLLMDLGTQQAEITRNMPNLKELRKRPRDDSDPAMKKMKMEPNLGEDDEDKDLEQVAAPVPKPSIQVSTQSDTDITAEFLQPLLTPDNVANLVLISMVYLPENMPASFQATYTPVESAGTEVQIKHLARLMATQMTAAGLGPGVEQTKQVKESLKEEKMLKPESVLIKRRFSALNTGQAISVLGAQGSVPSTEPGVPQTKRRPEPIIPSTQPRLAGATGRKKIFRLSDVIKPLTDVQMDKLKLAAVKRILRSEKAVACSGAAHARVKILSSLVTQFEVPLKSEVLTFILDDIRNRLDLAFAWLYQEYNAYLSQYPSGSLDNYDECLIGLLSGLQEKPDQKDGIFTKVVLEAPLITESALEVIRKYCEDESRTYLGMSTLRDLIFKRPSRQFQYLHVLLDLSSHEKDKVRQQALLFIKRMYEKDQLREYVEKFALNYLQLLVHPNPPSVLFGADKDTEVAAPWTEETIKQCLYLYLALLPQNHKLIHELASVYTEAIADIKRTVLRVIEQPIRGMGMNSRELLKLVKNCPKGAETLVTRCLHSLTDKVPPSPELVKRVRDLYNKRLPDVRFLIPVLNGLEKKEVIQALPKLIKLNPIVVKEVFNRLLGTQHGEGNSAVSPLNPGELLIALHNIDSTKCDMKSIIKATNMCFAERNVYTSEVLAVVMQQLMEQNPLPMLLMRTVIQSLTMYPRLGGFVMNILSRLILKQVWKYPKVWEGFIKCCQRTKPQSFQVILQLPPQQLTAVFEKCPELREPLLAHVRSFTPHQQAHVPNSTMAILEASNKQDIEGKELQPLEEARGSAPPRTKELRREKEEEMEPQPLLPRVSQDMIALRLAQEKALKRQLEEEQKLKQQQQPPRPAAPQTPLPSEESVDLQEEVPEAETPTIFISMQEEDESFGGDSSQLDSSLEGPWPPKAGRQAGGGGGGGRGPAGRWRRRWLPGPSRGGGSAGPRRRPVPAAAAARDQEPVPHPRGLLPAAGGARAPRQAHPARRPRLGQRRPAAPAARRGARRSPRAARPSLPPVRLSLVRLSPASGGAGGGGGGGGDPCGEGDPGGLAAERSRVCFNLGRELYFYSGSGGAPGRGRRSIDLKKPIDKRIYKGTQPTCHDFNQFTAASESISLLVGFSAGQVQYLDLIKKDTSKLFNEERLIDKTKVTFVKWIPETESLFLASHASGHLYLYNVEHPCGSASPQYTLLKQGEGFTVYACKSKSARNPLLKWAVGEGALNEFAFSPDGRYLACVSQDGCLRVFHFDSMLLQGMMKSYFGGLLCVCWSPDGRYIVTGGEDDLVTVWSFAEGRVIARGHGHKSWVNAVAFDPFTTSTEDDESGEFSGSDEDIQDSANFCRVRTSSTLSHLSKHSTKSTPTVTYRFGSAGQDTQFCLWDLTEDVLYPHHPLSRARTLTNTFSAGIPPSGSGGSNLAAEAGGGALPRSLSRSNSLPHPAVTSAAKSHVADGAVPFSIGKFATLTLQERKDKNAEKEHKRYHSLGNISKSNDKLNVVPRSKLDTAKVLGTALCPRINEVPLLEPLVCKKIAHERLTVLLFLEDCIITACQEGLICTWARPGKATLNSQNGGSPSGTVV</sequence>
<proteinExistence type="inferred from homology"/>
<dbReference type="InterPro" id="IPR021850">
    <property type="entry name" value="Symplekin/Pta1"/>
</dbReference>
<keyword evidence="14" id="KW-0965">Cell junction</keyword>
<feature type="compositionally biased region" description="Gly residues" evidence="23">
    <location>
        <begin position="1360"/>
        <end position="1379"/>
    </location>
</feature>
<evidence type="ECO:0000256" key="2">
    <source>
        <dbReference type="ARBA" id="ARBA00004413"/>
    </source>
</evidence>
<evidence type="ECO:0000256" key="5">
    <source>
        <dbReference type="ARBA" id="ARBA00022427"/>
    </source>
</evidence>
<evidence type="ECO:0000256" key="6">
    <source>
        <dbReference type="ARBA" id="ARBA00022475"/>
    </source>
</evidence>
<evidence type="ECO:0000256" key="21">
    <source>
        <dbReference type="ARBA" id="ARBA00072137"/>
    </source>
</evidence>
<evidence type="ECO:0000259" key="24">
    <source>
        <dbReference type="Pfam" id="PF11935"/>
    </source>
</evidence>
<name>A0AA35PCH8_9SAUR</name>
<dbReference type="SUPFAM" id="SSF50978">
    <property type="entry name" value="WD40 repeat-like"/>
    <property type="match status" value="1"/>
</dbReference>
<gene>
    <name evidence="26" type="ORF">PODLI_1B027126</name>
</gene>
<feature type="region of interest" description="Disordered" evidence="23">
    <location>
        <begin position="1732"/>
        <end position="1766"/>
    </location>
</feature>
<dbReference type="Pfam" id="PF12295">
    <property type="entry name" value="Symplekin_C"/>
    <property type="match status" value="1"/>
</dbReference>
<comment type="similarity">
    <text evidence="19">Belongs to the Symplekin family.</text>
</comment>
<evidence type="ECO:0000256" key="22">
    <source>
        <dbReference type="PROSITE-ProRule" id="PRU00221"/>
    </source>
</evidence>
<dbReference type="InterPro" id="IPR011989">
    <property type="entry name" value="ARM-like"/>
</dbReference>
<dbReference type="PROSITE" id="PS50294">
    <property type="entry name" value="WD_REPEATS_REGION"/>
    <property type="match status" value="1"/>
</dbReference>
<feature type="compositionally biased region" description="Gly residues" evidence="23">
    <location>
        <begin position="1244"/>
        <end position="1255"/>
    </location>
</feature>
<evidence type="ECO:0000259" key="25">
    <source>
        <dbReference type="Pfam" id="PF12295"/>
    </source>
</evidence>
<feature type="region of interest" description="Disordered" evidence="23">
    <location>
        <begin position="1115"/>
        <end position="1149"/>
    </location>
</feature>
<feature type="repeat" description="WD" evidence="22">
    <location>
        <begin position="1586"/>
        <end position="1627"/>
    </location>
</feature>
<keyword evidence="22" id="KW-0853">WD repeat</keyword>
<dbReference type="GO" id="GO:0005923">
    <property type="term" value="C:bicellular tight junction"/>
    <property type="evidence" value="ECO:0007669"/>
    <property type="project" value="UniProtKB-SubCell"/>
</dbReference>
<evidence type="ECO:0000313" key="27">
    <source>
        <dbReference type="Proteomes" id="UP001178461"/>
    </source>
</evidence>
<dbReference type="InterPro" id="IPR032460">
    <property type="entry name" value="Symplekin/Pta1_N"/>
</dbReference>
<keyword evidence="13" id="KW-0130">Cell adhesion</keyword>
<protein>
    <recommendedName>
        <fullName evidence="21">Symplekin</fullName>
    </recommendedName>
</protein>
<feature type="domain" description="Symplekin C-terminal" evidence="25">
    <location>
        <begin position="892"/>
        <end position="1073"/>
    </location>
</feature>
<feature type="compositionally biased region" description="Low complexity" evidence="23">
    <location>
        <begin position="1296"/>
        <end position="1312"/>
    </location>
</feature>
<dbReference type="SUPFAM" id="SSF48371">
    <property type="entry name" value="ARM repeat"/>
    <property type="match status" value="1"/>
</dbReference>
<comment type="subcellular location">
    <subcellularLocation>
        <location evidence="3">Cell junction</location>
        <location evidence="3">Tight junction</location>
    </subcellularLocation>
    <subcellularLocation>
        <location evidence="2">Cell membrane</location>
        <topology evidence="2">Peripheral membrane protein</topology>
        <orientation evidence="2">Cytoplasmic side</orientation>
    </subcellularLocation>
    <subcellularLocation>
        <location evidence="1">Cytoplasm</location>
        <location evidence="1">Cytoskeleton</location>
    </subcellularLocation>
    <subcellularLocation>
        <location evidence="4">Nucleus</location>
        <location evidence="4">Nucleoplasm</location>
    </subcellularLocation>
</comment>
<reference evidence="26" key="1">
    <citation type="submission" date="2022-12" db="EMBL/GenBank/DDBJ databases">
        <authorList>
            <person name="Alioto T."/>
            <person name="Alioto T."/>
            <person name="Gomez Garrido J."/>
        </authorList>
    </citation>
    <scope>NUCLEOTIDE SEQUENCE</scope>
</reference>
<evidence type="ECO:0000256" key="4">
    <source>
        <dbReference type="ARBA" id="ARBA00004642"/>
    </source>
</evidence>
<dbReference type="InterPro" id="IPR001680">
    <property type="entry name" value="WD40_rpt"/>
</dbReference>
<dbReference type="GO" id="GO:0005847">
    <property type="term" value="C:mRNA cleavage and polyadenylation specificity factor complex"/>
    <property type="evidence" value="ECO:0007669"/>
    <property type="project" value="TreeGrafter"/>
</dbReference>
<comment type="function">
    <text evidence="18">Scaffold protein that functions as a component of a multimolecular complex involved in histone mRNA 3'-end processing. Specific component of the tight junction (TJ) plaque, but might not be an exclusively junctional component. May have a house-keeping rule. Is involved in pre-mRNA polyadenylation. Enhances SSU72 phosphatase activity.</text>
</comment>
<dbReference type="InterPro" id="IPR036322">
    <property type="entry name" value="WD40_repeat_dom_sf"/>
</dbReference>
<feature type="compositionally biased region" description="Basic residues" evidence="23">
    <location>
        <begin position="1313"/>
        <end position="1322"/>
    </location>
</feature>
<evidence type="ECO:0000256" key="8">
    <source>
        <dbReference type="ARBA" id="ARBA00022499"/>
    </source>
</evidence>
<feature type="domain" description="Symplekin/Pta1 N-terminal" evidence="24">
    <location>
        <begin position="126"/>
        <end position="342"/>
    </location>
</feature>
<keyword evidence="17" id="KW-0539">Nucleus</keyword>
<dbReference type="PANTHER" id="PTHR15245">
    <property type="entry name" value="SYMPLEKIN-RELATED"/>
    <property type="match status" value="1"/>
</dbReference>
<dbReference type="Proteomes" id="UP001178461">
    <property type="component" value="Chromosome 8"/>
</dbReference>
<feature type="region of interest" description="Disordered" evidence="23">
    <location>
        <begin position="1218"/>
        <end position="1379"/>
    </location>
</feature>
<evidence type="ECO:0000256" key="12">
    <source>
        <dbReference type="ARBA" id="ARBA00022843"/>
    </source>
</evidence>
<keyword evidence="27" id="KW-1185">Reference proteome</keyword>
<dbReference type="PROSITE" id="PS50082">
    <property type="entry name" value="WD_REPEATS_2"/>
    <property type="match status" value="1"/>
</dbReference>
<evidence type="ECO:0000256" key="18">
    <source>
        <dbReference type="ARBA" id="ARBA00053251"/>
    </source>
</evidence>
<keyword evidence="8" id="KW-1017">Isopeptide bond</keyword>
<evidence type="ECO:0000256" key="1">
    <source>
        <dbReference type="ARBA" id="ARBA00004245"/>
    </source>
</evidence>
<keyword evidence="10" id="KW-0507">mRNA processing</keyword>
<dbReference type="Pfam" id="PF00400">
    <property type="entry name" value="WD40"/>
    <property type="match status" value="2"/>
</dbReference>
<dbReference type="GO" id="GO:0005856">
    <property type="term" value="C:cytoskeleton"/>
    <property type="evidence" value="ECO:0007669"/>
    <property type="project" value="UniProtKB-SubCell"/>
</dbReference>
<evidence type="ECO:0000256" key="20">
    <source>
        <dbReference type="ARBA" id="ARBA00063312"/>
    </source>
</evidence>
<evidence type="ECO:0000256" key="15">
    <source>
        <dbReference type="ARBA" id="ARBA00023136"/>
    </source>
</evidence>
<evidence type="ECO:0000256" key="17">
    <source>
        <dbReference type="ARBA" id="ARBA00023242"/>
    </source>
</evidence>
<dbReference type="InterPro" id="IPR022075">
    <property type="entry name" value="Symplekin_C"/>
</dbReference>
<feature type="compositionally biased region" description="Low complexity" evidence="23">
    <location>
        <begin position="1753"/>
        <end position="1764"/>
    </location>
</feature>
<feature type="region of interest" description="Disordered" evidence="23">
    <location>
        <begin position="340"/>
        <end position="375"/>
    </location>
</feature>
<evidence type="ECO:0000256" key="19">
    <source>
        <dbReference type="ARBA" id="ARBA00061564"/>
    </source>
</evidence>
<keyword evidence="15" id="KW-0472">Membrane</keyword>
<dbReference type="EMBL" id="OX395133">
    <property type="protein sequence ID" value="CAI5780865.1"/>
    <property type="molecule type" value="Genomic_DNA"/>
</dbReference>
<feature type="region of interest" description="Disordered" evidence="23">
    <location>
        <begin position="1169"/>
        <end position="1204"/>
    </location>
</feature>
<dbReference type="Pfam" id="PF11935">
    <property type="entry name" value="SYMPK_PTA1_N"/>
    <property type="match status" value="1"/>
</dbReference>